<dbReference type="EMBL" id="JAIWYP010000006">
    <property type="protein sequence ID" value="KAH3809331.1"/>
    <property type="molecule type" value="Genomic_DNA"/>
</dbReference>
<dbReference type="Proteomes" id="UP000828390">
    <property type="component" value="Unassembled WGS sequence"/>
</dbReference>
<organism evidence="1 2">
    <name type="scientific">Dreissena polymorpha</name>
    <name type="common">Zebra mussel</name>
    <name type="synonym">Mytilus polymorpha</name>
    <dbReference type="NCBI Taxonomy" id="45954"/>
    <lineage>
        <taxon>Eukaryota</taxon>
        <taxon>Metazoa</taxon>
        <taxon>Spiralia</taxon>
        <taxon>Lophotrochozoa</taxon>
        <taxon>Mollusca</taxon>
        <taxon>Bivalvia</taxon>
        <taxon>Autobranchia</taxon>
        <taxon>Heteroconchia</taxon>
        <taxon>Euheterodonta</taxon>
        <taxon>Imparidentia</taxon>
        <taxon>Neoheterodontei</taxon>
        <taxon>Myida</taxon>
        <taxon>Dreissenoidea</taxon>
        <taxon>Dreissenidae</taxon>
        <taxon>Dreissena</taxon>
    </lineage>
</organism>
<dbReference type="AlphaFoldDB" id="A0A9D4JDW6"/>
<name>A0A9D4JDW6_DREPO</name>
<sequence length="72" mass="8121">MLQVAPYPAFVVFRDRPSRCCEFLFLVDVTDEQRQSLGRGIAVAVVGVNHDLVREFVDLFEINHGLGAIFAR</sequence>
<reference evidence="1" key="2">
    <citation type="submission" date="2020-11" db="EMBL/GenBank/DDBJ databases">
        <authorList>
            <person name="McCartney M.A."/>
            <person name="Auch B."/>
            <person name="Kono T."/>
            <person name="Mallez S."/>
            <person name="Becker A."/>
            <person name="Gohl D.M."/>
            <person name="Silverstein K.A.T."/>
            <person name="Koren S."/>
            <person name="Bechman K.B."/>
            <person name="Herman A."/>
            <person name="Abrahante J.E."/>
            <person name="Garbe J."/>
        </authorList>
    </citation>
    <scope>NUCLEOTIDE SEQUENCE</scope>
    <source>
        <strain evidence="1">Duluth1</strain>
        <tissue evidence="1">Whole animal</tissue>
    </source>
</reference>
<gene>
    <name evidence="1" type="ORF">DPMN_137694</name>
</gene>
<comment type="caution">
    <text evidence="1">The sequence shown here is derived from an EMBL/GenBank/DDBJ whole genome shotgun (WGS) entry which is preliminary data.</text>
</comment>
<reference evidence="1" key="1">
    <citation type="journal article" date="2019" name="bioRxiv">
        <title>The Genome of the Zebra Mussel, Dreissena polymorpha: A Resource for Invasive Species Research.</title>
        <authorList>
            <person name="McCartney M.A."/>
            <person name="Auch B."/>
            <person name="Kono T."/>
            <person name="Mallez S."/>
            <person name="Zhang Y."/>
            <person name="Obille A."/>
            <person name="Becker A."/>
            <person name="Abrahante J.E."/>
            <person name="Garbe J."/>
            <person name="Badalamenti J.P."/>
            <person name="Herman A."/>
            <person name="Mangelson H."/>
            <person name="Liachko I."/>
            <person name="Sullivan S."/>
            <person name="Sone E.D."/>
            <person name="Koren S."/>
            <person name="Silverstein K.A.T."/>
            <person name="Beckman K.B."/>
            <person name="Gohl D.M."/>
        </authorList>
    </citation>
    <scope>NUCLEOTIDE SEQUENCE</scope>
    <source>
        <strain evidence="1">Duluth1</strain>
        <tissue evidence="1">Whole animal</tissue>
    </source>
</reference>
<keyword evidence="2" id="KW-1185">Reference proteome</keyword>
<protein>
    <submittedName>
        <fullName evidence="1">Uncharacterized protein</fullName>
    </submittedName>
</protein>
<evidence type="ECO:0000313" key="2">
    <source>
        <dbReference type="Proteomes" id="UP000828390"/>
    </source>
</evidence>
<proteinExistence type="predicted"/>
<accession>A0A9D4JDW6</accession>
<evidence type="ECO:0000313" key="1">
    <source>
        <dbReference type="EMBL" id="KAH3809331.1"/>
    </source>
</evidence>